<proteinExistence type="inferred from homology"/>
<dbReference type="KEGG" id="vg:28801689"/>
<evidence type="ECO:0000313" key="7">
    <source>
        <dbReference type="Proteomes" id="UP000204502"/>
    </source>
</evidence>
<name>A0A120HUN6_9CAUD</name>
<dbReference type="GO" id="GO:0004799">
    <property type="term" value="F:thymidylate synthase activity"/>
    <property type="evidence" value="ECO:0007669"/>
    <property type="project" value="UniProtKB-EC"/>
</dbReference>
<dbReference type="InterPro" id="IPR000398">
    <property type="entry name" value="Thymidylate_synthase"/>
</dbReference>
<dbReference type="SUPFAM" id="SSF55831">
    <property type="entry name" value="Thymidylate synthase/dCMP hydroxymethylase"/>
    <property type="match status" value="1"/>
</dbReference>
<dbReference type="PRINTS" id="PR00108">
    <property type="entry name" value="THYMDSNTHASE"/>
</dbReference>
<keyword evidence="7" id="KW-1185">Reference proteome</keyword>
<dbReference type="HAMAP" id="MF_00008">
    <property type="entry name" value="Thymidy_synth_bact"/>
    <property type="match status" value="1"/>
</dbReference>
<dbReference type="InterPro" id="IPR023451">
    <property type="entry name" value="Thymidate_synth/dCMP_Mease_dom"/>
</dbReference>
<dbReference type="GO" id="GO:0006231">
    <property type="term" value="P:dTMP biosynthetic process"/>
    <property type="evidence" value="ECO:0007669"/>
    <property type="project" value="InterPro"/>
</dbReference>
<dbReference type="PANTHER" id="PTHR11548">
    <property type="entry name" value="THYMIDYLATE SYNTHASE 1"/>
    <property type="match status" value="1"/>
</dbReference>
<evidence type="ECO:0000256" key="1">
    <source>
        <dbReference type="ARBA" id="ARBA00009972"/>
    </source>
</evidence>
<gene>
    <name evidence="6" type="ORF">Eldridge_027</name>
</gene>
<dbReference type="GO" id="GO:0032259">
    <property type="term" value="P:methylation"/>
    <property type="evidence" value="ECO:0007669"/>
    <property type="project" value="UniProtKB-KW"/>
</dbReference>
<dbReference type="PANTHER" id="PTHR11548:SF1">
    <property type="entry name" value="THYMIDYLATE SYNTHASE 1"/>
    <property type="match status" value="1"/>
</dbReference>
<keyword evidence="3" id="KW-0489">Methyltransferase</keyword>
<evidence type="ECO:0000256" key="4">
    <source>
        <dbReference type="ARBA" id="ARBA00022679"/>
    </source>
</evidence>
<evidence type="ECO:0000256" key="2">
    <source>
        <dbReference type="ARBA" id="ARBA00011947"/>
    </source>
</evidence>
<dbReference type="RefSeq" id="YP_009274734.1">
    <property type="nucleotide sequence ID" value="NC_030920.1"/>
</dbReference>
<sequence>MHADLVYKQLVEKTLLEGEVKGDRTGTGTVSLFGEQIEFNLKEGFPLLTTKQLSLRVIFEELRWFLSGSTNLKDLLDNDVHIWTDDAYRFYKEKGGQLSKEEFVEMVKREGFDMGPIYGKQFREWGGEWGEQVDQVANVIESLKNDPDSRRHMITMYNPTVLKRITLPPCHMGVQFYMSSKGLCCKMIQRSADLFLGEPFNIASYALFTHMIAKMIGTDVYKLIISLGDGHVYLNHLEQTKLQLSREPRPMPQLNIKTVHKNIEDYTFADIELTGYRPHPAIKGKLSVGL</sequence>
<dbReference type="CDD" id="cd00351">
    <property type="entry name" value="TS_Pyrimidine_HMase"/>
    <property type="match status" value="1"/>
</dbReference>
<reference evidence="6 7" key="1">
    <citation type="journal article" date="2016" name="Genome Announc.">
        <title>Complete Genome Sequence of Bacillus megaterium Bacteriophage Eldridge.</title>
        <authorList>
            <person name="Reveille A.M."/>
            <person name="Eldridge K.A."/>
            <person name="Temple L.M."/>
        </authorList>
    </citation>
    <scope>NUCLEOTIDE SEQUENCE [LARGE SCALE GENOMIC DNA]</scope>
</reference>
<keyword evidence="4" id="KW-0808">Transferase</keyword>
<dbReference type="Gene3D" id="3.30.572.10">
    <property type="entry name" value="Thymidylate synthase/dCMP hydroxymethylase domain"/>
    <property type="match status" value="1"/>
</dbReference>
<evidence type="ECO:0000256" key="3">
    <source>
        <dbReference type="ARBA" id="ARBA00022603"/>
    </source>
</evidence>
<dbReference type="Pfam" id="PF00303">
    <property type="entry name" value="Thymidylat_synt"/>
    <property type="match status" value="1"/>
</dbReference>
<organism evidence="6 7">
    <name type="scientific">Bacillus phage Eldridge</name>
    <dbReference type="NCBI Taxonomy" id="1776293"/>
    <lineage>
        <taxon>Viruses</taxon>
        <taxon>Duplodnaviria</taxon>
        <taxon>Heunggongvirae</taxon>
        <taxon>Uroviricota</taxon>
        <taxon>Caudoviricetes</taxon>
        <taxon>Herelleviridae</taxon>
        <taxon>Bastillevirinae</taxon>
        <taxon>Eldridgevirus</taxon>
        <taxon>Eldridgevirus eldridge</taxon>
    </lineage>
</organism>
<dbReference type="NCBIfam" id="TIGR03284">
    <property type="entry name" value="thym_sym"/>
    <property type="match status" value="1"/>
</dbReference>
<dbReference type="EC" id="2.1.1.45" evidence="2"/>
<comment type="similarity">
    <text evidence="1">Belongs to the thymidylate synthase family.</text>
</comment>
<evidence type="ECO:0000313" key="6">
    <source>
        <dbReference type="EMBL" id="AMB18610.1"/>
    </source>
</evidence>
<dbReference type="OrthoDB" id="13491at10239"/>
<accession>A0A120HUN6</accession>
<dbReference type="Proteomes" id="UP000204502">
    <property type="component" value="Segment"/>
</dbReference>
<evidence type="ECO:0000259" key="5">
    <source>
        <dbReference type="Pfam" id="PF00303"/>
    </source>
</evidence>
<dbReference type="InterPro" id="IPR045097">
    <property type="entry name" value="Thymidate_synth/dCMP_Mease"/>
</dbReference>
<dbReference type="GeneID" id="28801689"/>
<protein>
    <recommendedName>
        <fullName evidence="2">thymidylate synthase</fullName>
        <ecNumber evidence="2">2.1.1.45</ecNumber>
    </recommendedName>
</protein>
<dbReference type="EMBL" id="KU253712">
    <property type="protein sequence ID" value="AMB18610.1"/>
    <property type="molecule type" value="Genomic_DNA"/>
</dbReference>
<feature type="domain" description="Thymidylate synthase/dCMP hydroxymethylase" evidence="5">
    <location>
        <begin position="7"/>
        <end position="288"/>
    </location>
</feature>
<dbReference type="InterPro" id="IPR036926">
    <property type="entry name" value="Thymidate_synth/dCMP_Mease_sf"/>
</dbReference>